<evidence type="ECO:0000256" key="4">
    <source>
        <dbReference type="ARBA" id="ARBA00023797"/>
    </source>
</evidence>
<gene>
    <name evidence="8" type="ORF">H8K33_17230</name>
</gene>
<evidence type="ECO:0000259" key="7">
    <source>
        <dbReference type="PROSITE" id="PS51384"/>
    </source>
</evidence>
<keyword evidence="9" id="KW-1185">Reference proteome</keyword>
<keyword evidence="5" id="KW-0812">Transmembrane</keyword>
<dbReference type="PANTHER" id="PTHR19384:SF17">
    <property type="entry name" value="NADPH--CYTOCHROME P450 REDUCTASE"/>
    <property type="match status" value="1"/>
</dbReference>
<protein>
    <recommendedName>
        <fullName evidence="4">NADPH--hemoprotein reductase</fullName>
        <ecNumber evidence="4">1.6.2.4</ecNumber>
    </recommendedName>
</protein>
<dbReference type="PROSITE" id="PS50902">
    <property type="entry name" value="FLAVODOXIN_LIKE"/>
    <property type="match status" value="1"/>
</dbReference>
<dbReference type="PRINTS" id="PR00369">
    <property type="entry name" value="FLAVODOXIN"/>
</dbReference>
<evidence type="ECO:0000313" key="9">
    <source>
        <dbReference type="Proteomes" id="UP000643610"/>
    </source>
</evidence>
<dbReference type="PROSITE" id="PS51384">
    <property type="entry name" value="FAD_FR"/>
    <property type="match status" value="1"/>
</dbReference>
<keyword evidence="5" id="KW-1133">Transmembrane helix</keyword>
<accession>A0ABR6XUX7</accession>
<dbReference type="InterPro" id="IPR017927">
    <property type="entry name" value="FAD-bd_FR_type"/>
</dbReference>
<dbReference type="CDD" id="cd06200">
    <property type="entry name" value="SiR_like1"/>
    <property type="match status" value="1"/>
</dbReference>
<feature type="domain" description="Flavodoxin-like" evidence="6">
    <location>
        <begin position="97"/>
        <end position="234"/>
    </location>
</feature>
<dbReference type="Pfam" id="PF00175">
    <property type="entry name" value="NAD_binding_1"/>
    <property type="match status" value="1"/>
</dbReference>
<keyword evidence="3" id="KW-0249">Electron transport</keyword>
<dbReference type="InterPro" id="IPR001433">
    <property type="entry name" value="OxRdtase_FAD/NAD-bd"/>
</dbReference>
<feature type="transmembrane region" description="Helical" evidence="5">
    <location>
        <begin position="12"/>
        <end position="33"/>
    </location>
</feature>
<evidence type="ECO:0000256" key="2">
    <source>
        <dbReference type="ARBA" id="ARBA00022643"/>
    </source>
</evidence>
<evidence type="ECO:0000256" key="5">
    <source>
        <dbReference type="SAM" id="Phobius"/>
    </source>
</evidence>
<dbReference type="InterPro" id="IPR039261">
    <property type="entry name" value="FNR_nucleotide-bd"/>
</dbReference>
<dbReference type="InterPro" id="IPR029039">
    <property type="entry name" value="Flavoprotein-like_sf"/>
</dbReference>
<proteinExistence type="predicted"/>
<keyword evidence="1" id="KW-0285">Flavoprotein</keyword>
<dbReference type="InterPro" id="IPR001094">
    <property type="entry name" value="Flavdoxin-like"/>
</dbReference>
<dbReference type="SUPFAM" id="SSF52218">
    <property type="entry name" value="Flavoproteins"/>
    <property type="match status" value="1"/>
</dbReference>
<dbReference type="Gene3D" id="3.40.50.360">
    <property type="match status" value="1"/>
</dbReference>
<keyword evidence="3" id="KW-0813">Transport</keyword>
<feature type="transmembrane region" description="Helical" evidence="5">
    <location>
        <begin position="45"/>
        <end position="62"/>
    </location>
</feature>
<dbReference type="InterPro" id="IPR008254">
    <property type="entry name" value="Flavodoxin/NO_synth"/>
</dbReference>
<name>A0ABR6XUX7_9BURK</name>
<sequence>MSSTKKLNLSKTRLLNLGLIVTLVLSAICLFASLEQYLSIQQVRVVTTVILLLCYTLFYYWIQDRHAQAHRAHQAHRANHQVPSASLSAESLNQNEILIVYASQTGYAEQLALQTQTSLQQGGMQTHLLDISQLDSALLQKAQQILFIASTTGEGDAPDSAAKFTRDIMTQSLSLTHCRYALLALGDRHYQAFCAFGHQLDHWLHQQGAKTLFDLVEVDNGDDGALRHWQHHLGVLSGHTDLADWHPAEYETWTLTERRLLNAGSQGNAVYQLRLTPPTKRDWQAGDIAEILPRRPGLEIVLPHREYSIASIPQDGAVELIVRQMQQADGSLGWGSGWLTHFAELGTAIQLRLRNNRSFHPPDSDCPLILIGNGTGIAGLRAHLKHRAQQGQRQNWLFFGERNREHDFFCQTEIEQWQTSGVLSKLDLAFSRDQSQRIYVQDKLREQAATLSEWISNGAAIYVCGSLEGMAGGVDAALREMLGDEVLETMRENGLYRRDVY</sequence>
<dbReference type="PRINTS" id="PR00371">
    <property type="entry name" value="FPNCR"/>
</dbReference>
<dbReference type="Gene3D" id="2.40.30.10">
    <property type="entry name" value="Translation factors"/>
    <property type="match status" value="1"/>
</dbReference>
<dbReference type="EMBL" id="JACOFU010000009">
    <property type="protein sequence ID" value="MBC3833256.1"/>
    <property type="molecule type" value="Genomic_DNA"/>
</dbReference>
<organism evidence="8 9">
    <name type="scientific">Undibacterium amnicola</name>
    <dbReference type="NCBI Taxonomy" id="1834038"/>
    <lineage>
        <taxon>Bacteria</taxon>
        <taxon>Pseudomonadati</taxon>
        <taxon>Pseudomonadota</taxon>
        <taxon>Betaproteobacteria</taxon>
        <taxon>Burkholderiales</taxon>
        <taxon>Oxalobacteraceae</taxon>
        <taxon>Undibacterium</taxon>
    </lineage>
</organism>
<dbReference type="InterPro" id="IPR017938">
    <property type="entry name" value="Riboflavin_synthase-like_b-brl"/>
</dbReference>
<reference evidence="8 9" key="1">
    <citation type="submission" date="2020-08" db="EMBL/GenBank/DDBJ databases">
        <title>Novel species isolated from subtropical streams in China.</title>
        <authorList>
            <person name="Lu H."/>
        </authorList>
    </citation>
    <scope>NUCLEOTIDE SEQUENCE [LARGE SCALE GENOMIC DNA]</scope>
    <source>
        <strain evidence="8 9">KCTC 52442</strain>
    </source>
</reference>
<dbReference type="EC" id="1.6.2.4" evidence="4"/>
<keyword evidence="2" id="KW-0288">FMN</keyword>
<comment type="caution">
    <text evidence="8">The sequence shown here is derived from an EMBL/GenBank/DDBJ whole genome shotgun (WGS) entry which is preliminary data.</text>
</comment>
<keyword evidence="5" id="KW-0472">Membrane</keyword>
<evidence type="ECO:0000256" key="1">
    <source>
        <dbReference type="ARBA" id="ARBA00022630"/>
    </source>
</evidence>
<dbReference type="InterPro" id="IPR001709">
    <property type="entry name" value="Flavoprot_Pyr_Nucl_cyt_Rdtase"/>
</dbReference>
<dbReference type="RefSeq" id="WP_186892308.1">
    <property type="nucleotide sequence ID" value="NZ_JACOFU010000009.1"/>
</dbReference>
<feature type="domain" description="FAD-binding FR-type" evidence="7">
    <location>
        <begin position="248"/>
        <end position="362"/>
    </location>
</feature>
<evidence type="ECO:0000313" key="8">
    <source>
        <dbReference type="EMBL" id="MBC3833256.1"/>
    </source>
</evidence>
<dbReference type="Proteomes" id="UP000643610">
    <property type="component" value="Unassembled WGS sequence"/>
</dbReference>
<evidence type="ECO:0000256" key="3">
    <source>
        <dbReference type="ARBA" id="ARBA00022982"/>
    </source>
</evidence>
<dbReference type="Pfam" id="PF00258">
    <property type="entry name" value="Flavodoxin_1"/>
    <property type="match status" value="1"/>
</dbReference>
<dbReference type="SUPFAM" id="SSF52343">
    <property type="entry name" value="Ferredoxin reductase-like, C-terminal NADP-linked domain"/>
    <property type="match status" value="1"/>
</dbReference>
<dbReference type="PANTHER" id="PTHR19384">
    <property type="entry name" value="NITRIC OXIDE SYNTHASE-RELATED"/>
    <property type="match status" value="1"/>
</dbReference>
<dbReference type="Gene3D" id="3.40.50.80">
    <property type="entry name" value="Nucleotide-binding domain of ferredoxin-NADP reductase (FNR) module"/>
    <property type="match status" value="1"/>
</dbReference>
<dbReference type="SUPFAM" id="SSF63380">
    <property type="entry name" value="Riboflavin synthase domain-like"/>
    <property type="match status" value="1"/>
</dbReference>
<evidence type="ECO:0000259" key="6">
    <source>
        <dbReference type="PROSITE" id="PS50902"/>
    </source>
</evidence>